<dbReference type="RefSeq" id="XP_056474948.1">
    <property type="nucleotide sequence ID" value="XM_056618789.1"/>
</dbReference>
<keyword evidence="2" id="KW-1185">Reference proteome</keyword>
<name>A0A9W9FFN1_9EURO</name>
<dbReference type="Proteomes" id="UP001149074">
    <property type="component" value="Unassembled WGS sequence"/>
</dbReference>
<evidence type="ECO:0000313" key="1">
    <source>
        <dbReference type="EMBL" id="KAJ5099294.1"/>
    </source>
</evidence>
<organism evidence="1 2">
    <name type="scientific">Penicillium argentinense</name>
    <dbReference type="NCBI Taxonomy" id="1131581"/>
    <lineage>
        <taxon>Eukaryota</taxon>
        <taxon>Fungi</taxon>
        <taxon>Dikarya</taxon>
        <taxon>Ascomycota</taxon>
        <taxon>Pezizomycotina</taxon>
        <taxon>Eurotiomycetes</taxon>
        <taxon>Eurotiomycetidae</taxon>
        <taxon>Eurotiales</taxon>
        <taxon>Aspergillaceae</taxon>
        <taxon>Penicillium</taxon>
    </lineage>
</organism>
<reference evidence="1" key="2">
    <citation type="journal article" date="2023" name="IMA Fungus">
        <title>Comparative genomic study of the Penicillium genus elucidates a diverse pangenome and 15 lateral gene transfer events.</title>
        <authorList>
            <person name="Petersen C."/>
            <person name="Sorensen T."/>
            <person name="Nielsen M.R."/>
            <person name="Sondergaard T.E."/>
            <person name="Sorensen J.L."/>
            <person name="Fitzpatrick D.A."/>
            <person name="Frisvad J.C."/>
            <person name="Nielsen K.L."/>
        </authorList>
    </citation>
    <scope>NUCLEOTIDE SEQUENCE</scope>
    <source>
        <strain evidence="1">IBT 30761</strain>
    </source>
</reference>
<dbReference type="EMBL" id="JAPQKI010000005">
    <property type="protein sequence ID" value="KAJ5099294.1"/>
    <property type="molecule type" value="Genomic_DNA"/>
</dbReference>
<accession>A0A9W9FFN1</accession>
<comment type="caution">
    <text evidence="1">The sequence shown here is derived from an EMBL/GenBank/DDBJ whole genome shotgun (WGS) entry which is preliminary data.</text>
</comment>
<proteinExistence type="predicted"/>
<protein>
    <submittedName>
        <fullName evidence="1">Uncharacterized protein</fullName>
    </submittedName>
</protein>
<evidence type="ECO:0000313" key="2">
    <source>
        <dbReference type="Proteomes" id="UP001149074"/>
    </source>
</evidence>
<sequence length="119" mass="12777">MATPIIEIVLSGKSSSRYYLSLADLEGLSGVNSPKALNLCRFEGPRGTGKGRESVRSVCDTPCLTRAGKALSYASDFSGPMDVKWDGLDCYGLVEDVESDYSGKDDQVDVSPKESETQT</sequence>
<reference evidence="1" key="1">
    <citation type="submission" date="2022-11" db="EMBL/GenBank/DDBJ databases">
        <authorList>
            <person name="Petersen C."/>
        </authorList>
    </citation>
    <scope>NUCLEOTIDE SEQUENCE</scope>
    <source>
        <strain evidence="1">IBT 30761</strain>
    </source>
</reference>
<dbReference type="AlphaFoldDB" id="A0A9W9FFN1"/>
<dbReference type="GeneID" id="81357768"/>
<gene>
    <name evidence="1" type="ORF">N7532_006295</name>
</gene>